<dbReference type="Pfam" id="PF03116">
    <property type="entry name" value="NQR2_RnfD_RnfE"/>
    <property type="match status" value="1"/>
</dbReference>
<keyword evidence="4" id="KW-0288">FMN</keyword>
<accession>F5YMS3</accession>
<evidence type="ECO:0000256" key="4">
    <source>
        <dbReference type="ARBA" id="ARBA00022643"/>
    </source>
</evidence>
<dbReference type="HOGENOM" id="CLU_042020_1_0_12"/>
<evidence type="ECO:0000256" key="6">
    <source>
        <dbReference type="ARBA" id="ARBA00022967"/>
    </source>
</evidence>
<keyword evidence="11" id="KW-1185">Reference proteome</keyword>
<dbReference type="GO" id="GO:0055085">
    <property type="term" value="P:transmembrane transport"/>
    <property type="evidence" value="ECO:0007669"/>
    <property type="project" value="InterPro"/>
</dbReference>
<keyword evidence="5 9" id="KW-0812">Transmembrane</keyword>
<evidence type="ECO:0000256" key="7">
    <source>
        <dbReference type="ARBA" id="ARBA00022989"/>
    </source>
</evidence>
<dbReference type="KEGG" id="tpi:TREPR_1747"/>
<dbReference type="EMBL" id="CP001843">
    <property type="protein sequence ID" value="AEF86502.1"/>
    <property type="molecule type" value="Genomic_DNA"/>
</dbReference>
<evidence type="ECO:0000256" key="8">
    <source>
        <dbReference type="ARBA" id="ARBA00023136"/>
    </source>
</evidence>
<feature type="transmembrane region" description="Helical" evidence="9">
    <location>
        <begin position="83"/>
        <end position="101"/>
    </location>
</feature>
<keyword evidence="7 9" id="KW-1133">Transmembrane helix</keyword>
<feature type="transmembrane region" description="Helical" evidence="9">
    <location>
        <begin position="311"/>
        <end position="327"/>
    </location>
</feature>
<gene>
    <name evidence="10" type="ordered locus">TREPR_1747</name>
</gene>
<reference evidence="10 11" key="2">
    <citation type="journal article" date="2011" name="ISME J.">
        <title>RNA-seq reveals cooperative metabolic interactions between two termite-gut spirochete species in co-culture.</title>
        <authorList>
            <person name="Rosenthal A.Z."/>
            <person name="Matson E.G."/>
            <person name="Eldar A."/>
            <person name="Leadbetter J.R."/>
        </authorList>
    </citation>
    <scope>NUCLEOTIDE SEQUENCE [LARGE SCALE GENOMIC DNA]</scope>
    <source>
        <strain evidence="11">ATCC BAA-887 / DSM 12427 / ZAS-2</strain>
    </source>
</reference>
<evidence type="ECO:0000313" key="11">
    <source>
        <dbReference type="Proteomes" id="UP000009223"/>
    </source>
</evidence>
<keyword evidence="3" id="KW-0285">Flavoprotein</keyword>
<keyword evidence="6" id="KW-1278">Translocase</keyword>
<feature type="transmembrane region" description="Helical" evidence="9">
    <location>
        <begin position="53"/>
        <end position="71"/>
    </location>
</feature>
<keyword evidence="1" id="KW-0813">Transport</keyword>
<keyword evidence="8 9" id="KW-0472">Membrane</keyword>
<sequence>MSKITPWFRSLFPQPFQKPQINLARSTSARMWLVSICAGFTILQSSLTDGFSSMFIALFAVLGALMAELLISHVSGRTIPGAVFQDGSAVASALILTLLLPNHIHPFLAFLGALFAMLVVKHSFGGLGTNWVNPALGGWLFVRFGWPGAFNAALEGSSLGVLTNSLNAGAAHGSPLEIINAGAEIFAPGTLDSILTPFLNKTIFSITGAELPGGYIDLLVYSGPGIIADRGVLALLLGTIIISASQVSHAWVPLSFLGIFGLLIRLFGGLPFGDLRGNGDILFGFFTGGTLVAAFLLAADPSTGPKSHIGVLAASVLAGFFSFVFRYRGVEPYGAFFATLLINALIPLLRYFETRRLYLHDGTSDLGFSRRSSGEIPPGEDRL</sequence>
<evidence type="ECO:0000256" key="3">
    <source>
        <dbReference type="ARBA" id="ARBA00022630"/>
    </source>
</evidence>
<evidence type="ECO:0000256" key="2">
    <source>
        <dbReference type="ARBA" id="ARBA00022553"/>
    </source>
</evidence>
<dbReference type="AlphaFoldDB" id="F5YMS3"/>
<dbReference type="PANTHER" id="PTHR30578">
    <property type="entry name" value="ELECTRON TRANSPORT COMPLEX PROTEIN RNFD"/>
    <property type="match status" value="1"/>
</dbReference>
<feature type="transmembrane region" description="Helical" evidence="9">
    <location>
        <begin position="333"/>
        <end position="352"/>
    </location>
</feature>
<reference evidence="11" key="1">
    <citation type="submission" date="2009-12" db="EMBL/GenBank/DDBJ databases">
        <title>Complete sequence of Treponema primitia strain ZAS-2.</title>
        <authorList>
            <person name="Tetu S.G."/>
            <person name="Matson E."/>
            <person name="Ren Q."/>
            <person name="Seshadri R."/>
            <person name="Elbourne L."/>
            <person name="Hassan K.A."/>
            <person name="Durkin A."/>
            <person name="Radune D."/>
            <person name="Mohamoud Y."/>
            <person name="Shay R."/>
            <person name="Jin S."/>
            <person name="Zhang X."/>
            <person name="Lucey K."/>
            <person name="Ballor N.R."/>
            <person name="Ottesen E."/>
            <person name="Rosenthal R."/>
            <person name="Allen A."/>
            <person name="Leadbetter J.R."/>
            <person name="Paulsen I.T."/>
        </authorList>
    </citation>
    <scope>NUCLEOTIDE SEQUENCE [LARGE SCALE GENOMIC DNA]</scope>
    <source>
        <strain evidence="11">ATCC BAA-887 / DSM 12427 / ZAS-2</strain>
    </source>
</reference>
<proteinExistence type="predicted"/>
<keyword evidence="2" id="KW-0597">Phosphoprotein</keyword>
<evidence type="ECO:0000256" key="1">
    <source>
        <dbReference type="ARBA" id="ARBA00022448"/>
    </source>
</evidence>
<name>F5YMS3_TREPZ</name>
<dbReference type="InterPro" id="IPR004338">
    <property type="entry name" value="NqrB/RnfD"/>
</dbReference>
<dbReference type="Proteomes" id="UP000009223">
    <property type="component" value="Chromosome"/>
</dbReference>
<evidence type="ECO:0000313" key="10">
    <source>
        <dbReference type="EMBL" id="AEF86502.1"/>
    </source>
</evidence>
<dbReference type="GO" id="GO:0005886">
    <property type="term" value="C:plasma membrane"/>
    <property type="evidence" value="ECO:0007669"/>
    <property type="project" value="TreeGrafter"/>
</dbReference>
<dbReference type="PANTHER" id="PTHR30578:SF0">
    <property type="entry name" value="ION-TRANSLOCATING OXIDOREDUCTASE COMPLEX SUBUNIT D"/>
    <property type="match status" value="1"/>
</dbReference>
<protein>
    <submittedName>
        <fullName evidence="10">Putative membrane protein</fullName>
    </submittedName>
</protein>
<feature type="transmembrane region" description="Helical" evidence="9">
    <location>
        <begin position="281"/>
        <end position="299"/>
    </location>
</feature>
<dbReference type="RefSeq" id="WP_015708380.1">
    <property type="nucleotide sequence ID" value="NC_015578.1"/>
</dbReference>
<evidence type="ECO:0000256" key="9">
    <source>
        <dbReference type="SAM" id="Phobius"/>
    </source>
</evidence>
<feature type="transmembrane region" description="Helical" evidence="9">
    <location>
        <begin position="250"/>
        <end position="269"/>
    </location>
</feature>
<feature type="transmembrane region" description="Helical" evidence="9">
    <location>
        <begin position="29"/>
        <end position="47"/>
    </location>
</feature>
<organism evidence="10 11">
    <name type="scientific">Treponema primitia (strain ATCC BAA-887 / DSM 12427 / ZAS-2)</name>
    <dbReference type="NCBI Taxonomy" id="545694"/>
    <lineage>
        <taxon>Bacteria</taxon>
        <taxon>Pseudomonadati</taxon>
        <taxon>Spirochaetota</taxon>
        <taxon>Spirochaetia</taxon>
        <taxon>Spirochaetales</taxon>
        <taxon>Treponemataceae</taxon>
        <taxon>Treponema</taxon>
    </lineage>
</organism>
<dbReference type="eggNOG" id="COG4658">
    <property type="taxonomic scope" value="Bacteria"/>
</dbReference>
<evidence type="ECO:0000256" key="5">
    <source>
        <dbReference type="ARBA" id="ARBA00022692"/>
    </source>
</evidence>
<dbReference type="STRING" id="545694.TREPR_1747"/>
<dbReference type="OrthoDB" id="360239at2"/>